<protein>
    <submittedName>
        <fullName evidence="3">LysM domain receptor-like kinase</fullName>
    </submittedName>
</protein>
<dbReference type="AlphaFoldDB" id="A0AAW2K9Q8"/>
<evidence type="ECO:0000259" key="2">
    <source>
        <dbReference type="PROSITE" id="PS50011"/>
    </source>
</evidence>
<dbReference type="InterPro" id="IPR011009">
    <property type="entry name" value="Kinase-like_dom_sf"/>
</dbReference>
<name>A0AAW2K9Q8_SESRA</name>
<dbReference type="PANTHER" id="PTHR46863">
    <property type="entry name" value="OS09G0572100 PROTEIN"/>
    <property type="match status" value="1"/>
</dbReference>
<gene>
    <name evidence="3" type="ORF">Sradi_6191200</name>
</gene>
<dbReference type="InterPro" id="IPR000719">
    <property type="entry name" value="Prot_kinase_dom"/>
</dbReference>
<sequence>MCKSKKMTRQVIEPTKQPSSVTPRSSSSSRKSKKSQQNSSSNPSFSAGSDNFILPSTASTSSFYKDSRRSSASDLTSLTGLRGSILREQPHVYDFQEICAATHNFLLKPHSSSSSSTAWRCKIRDQTAMIIQRRFRRQMDTAELVDRLSVICRSHHSSLVKLKGASISGSFIYLVYEYVPGASLADCLRNAMNPNFTVLSNWMSRIRIASDIAHGLDYVHNSTGLGFEFVHNHIKSSSILVEEPMLNAKICHFGTSELCGEVVRDDIGSKELKRSDSKIKKFEGTRGYMAPEFQRSGIVTQKCDVYAFGVVILELLSGMEALTYRVDEESGSYVRISVVDAAREAVEGGGGGVRRWVDKRLRDSYPVDVVEKLARLALDCVMDNPESRPDMGKVVMRISQMFLESQDWLEKLGVVTDFTVSLAPRFPQNKLYPIEEQHRKGQQECLKDIFKKSLVSEEAAVKLATVYVLSSTSGLLFLRRLRDAISYDIDCIYNFIPSKLRG</sequence>
<feature type="compositionally biased region" description="Low complexity" evidence="1">
    <location>
        <begin position="17"/>
        <end position="46"/>
    </location>
</feature>
<keyword evidence="3" id="KW-0418">Kinase</keyword>
<dbReference type="EMBL" id="JACGWJ010000029">
    <property type="protein sequence ID" value="KAL0303231.1"/>
    <property type="molecule type" value="Genomic_DNA"/>
</dbReference>
<dbReference type="SUPFAM" id="SSF56112">
    <property type="entry name" value="Protein kinase-like (PK-like)"/>
    <property type="match status" value="1"/>
</dbReference>
<dbReference type="PROSITE" id="PS50011">
    <property type="entry name" value="PROTEIN_KINASE_DOM"/>
    <property type="match status" value="1"/>
</dbReference>
<proteinExistence type="predicted"/>
<dbReference type="GO" id="GO:0005524">
    <property type="term" value="F:ATP binding"/>
    <property type="evidence" value="ECO:0007669"/>
    <property type="project" value="InterPro"/>
</dbReference>
<evidence type="ECO:0000313" key="3">
    <source>
        <dbReference type="EMBL" id="KAL0303231.1"/>
    </source>
</evidence>
<dbReference type="PANTHER" id="PTHR46863:SF2">
    <property type="entry name" value="LYSM DOMAIN RECEPTOR-LIKE KINASE 3"/>
    <property type="match status" value="1"/>
</dbReference>
<keyword evidence="3" id="KW-0675">Receptor</keyword>
<dbReference type="Gene3D" id="1.10.510.10">
    <property type="entry name" value="Transferase(Phosphotransferase) domain 1"/>
    <property type="match status" value="1"/>
</dbReference>
<evidence type="ECO:0000256" key="1">
    <source>
        <dbReference type="SAM" id="MobiDB-lite"/>
    </source>
</evidence>
<feature type="domain" description="Protein kinase" evidence="2">
    <location>
        <begin position="104"/>
        <end position="403"/>
    </location>
</feature>
<reference evidence="3" key="1">
    <citation type="submission" date="2020-06" db="EMBL/GenBank/DDBJ databases">
        <authorList>
            <person name="Li T."/>
            <person name="Hu X."/>
            <person name="Zhang T."/>
            <person name="Song X."/>
            <person name="Zhang H."/>
            <person name="Dai N."/>
            <person name="Sheng W."/>
            <person name="Hou X."/>
            <person name="Wei L."/>
        </authorList>
    </citation>
    <scope>NUCLEOTIDE SEQUENCE</scope>
    <source>
        <strain evidence="3">G02</strain>
        <tissue evidence="3">Leaf</tissue>
    </source>
</reference>
<dbReference type="GO" id="GO:0004672">
    <property type="term" value="F:protein kinase activity"/>
    <property type="evidence" value="ECO:0007669"/>
    <property type="project" value="InterPro"/>
</dbReference>
<keyword evidence="3" id="KW-0808">Transferase</keyword>
<dbReference type="InterPro" id="IPR001245">
    <property type="entry name" value="Ser-Thr/Tyr_kinase_cat_dom"/>
</dbReference>
<comment type="caution">
    <text evidence="3">The sequence shown here is derived from an EMBL/GenBank/DDBJ whole genome shotgun (WGS) entry which is preliminary data.</text>
</comment>
<accession>A0AAW2K9Q8</accession>
<dbReference type="Pfam" id="PF07714">
    <property type="entry name" value="PK_Tyr_Ser-Thr"/>
    <property type="match status" value="1"/>
</dbReference>
<feature type="region of interest" description="Disordered" evidence="1">
    <location>
        <begin position="1"/>
        <end position="48"/>
    </location>
</feature>
<organism evidence="3">
    <name type="scientific">Sesamum radiatum</name>
    <name type="common">Black benniseed</name>
    <dbReference type="NCBI Taxonomy" id="300843"/>
    <lineage>
        <taxon>Eukaryota</taxon>
        <taxon>Viridiplantae</taxon>
        <taxon>Streptophyta</taxon>
        <taxon>Embryophyta</taxon>
        <taxon>Tracheophyta</taxon>
        <taxon>Spermatophyta</taxon>
        <taxon>Magnoliopsida</taxon>
        <taxon>eudicotyledons</taxon>
        <taxon>Gunneridae</taxon>
        <taxon>Pentapetalae</taxon>
        <taxon>asterids</taxon>
        <taxon>lamiids</taxon>
        <taxon>Lamiales</taxon>
        <taxon>Pedaliaceae</taxon>
        <taxon>Sesamum</taxon>
    </lineage>
</organism>
<dbReference type="Gene3D" id="3.30.200.20">
    <property type="entry name" value="Phosphorylase Kinase, domain 1"/>
    <property type="match status" value="1"/>
</dbReference>
<reference evidence="3" key="2">
    <citation type="journal article" date="2024" name="Plant">
        <title>Genomic evolution and insights into agronomic trait innovations of Sesamum species.</title>
        <authorList>
            <person name="Miao H."/>
            <person name="Wang L."/>
            <person name="Qu L."/>
            <person name="Liu H."/>
            <person name="Sun Y."/>
            <person name="Le M."/>
            <person name="Wang Q."/>
            <person name="Wei S."/>
            <person name="Zheng Y."/>
            <person name="Lin W."/>
            <person name="Duan Y."/>
            <person name="Cao H."/>
            <person name="Xiong S."/>
            <person name="Wang X."/>
            <person name="Wei L."/>
            <person name="Li C."/>
            <person name="Ma Q."/>
            <person name="Ju M."/>
            <person name="Zhao R."/>
            <person name="Li G."/>
            <person name="Mu C."/>
            <person name="Tian Q."/>
            <person name="Mei H."/>
            <person name="Zhang T."/>
            <person name="Gao T."/>
            <person name="Zhang H."/>
        </authorList>
    </citation>
    <scope>NUCLEOTIDE SEQUENCE</scope>
    <source>
        <strain evidence="3">G02</strain>
    </source>
</reference>